<sequence length="266" mass="29131">MSPLSVSAGFPTSPRRRLRLRCTARRRYQVLSPDGRVIMISGASRGIGLAIARTLLGKGYCVSAGARDVEKLSVALSGPWQDRLLCCRYDAADRSSHQAWVDRTNERFGRLDGLVNNAGTSNTFTIEEGEEEELDALWATNVKGPLFLTRLCLPYLKECGSGRVINVSSLSGKRVRNENIAYNMTKHAVMALTHGTRRIGWDHGIRATAICPSFVATDLTSGVTKVSREEMIDPDDFAEITALALALPNTAAMAEMLVNCRLEDTL</sequence>
<dbReference type="SUPFAM" id="SSF51735">
    <property type="entry name" value="NAD(P)-binding Rossmann-fold domains"/>
    <property type="match status" value="1"/>
</dbReference>
<evidence type="ECO:0000313" key="3">
    <source>
        <dbReference type="Proteomes" id="UP000664096"/>
    </source>
</evidence>
<dbReference type="InterPro" id="IPR051911">
    <property type="entry name" value="SDR_oxidoreductase"/>
</dbReference>
<name>A0A939J657_9HYPH</name>
<dbReference type="InterPro" id="IPR036291">
    <property type="entry name" value="NAD(P)-bd_dom_sf"/>
</dbReference>
<organism evidence="2 3">
    <name type="scientific">Roseibium aggregatum</name>
    <dbReference type="NCBI Taxonomy" id="187304"/>
    <lineage>
        <taxon>Bacteria</taxon>
        <taxon>Pseudomonadati</taxon>
        <taxon>Pseudomonadota</taxon>
        <taxon>Alphaproteobacteria</taxon>
        <taxon>Hyphomicrobiales</taxon>
        <taxon>Stappiaceae</taxon>
        <taxon>Roseibium</taxon>
    </lineage>
</organism>
<evidence type="ECO:0000313" key="2">
    <source>
        <dbReference type="EMBL" id="MBN9672449.1"/>
    </source>
</evidence>
<dbReference type="AlphaFoldDB" id="A0A939J657"/>
<dbReference type="PRINTS" id="PR00081">
    <property type="entry name" value="GDHRDH"/>
</dbReference>
<dbReference type="InterPro" id="IPR002347">
    <property type="entry name" value="SDR_fam"/>
</dbReference>
<dbReference type="EMBL" id="JAEKJZ010000004">
    <property type="protein sequence ID" value="MBN9672449.1"/>
    <property type="molecule type" value="Genomic_DNA"/>
</dbReference>
<dbReference type="Gene3D" id="3.40.50.720">
    <property type="entry name" value="NAD(P)-binding Rossmann-like Domain"/>
    <property type="match status" value="1"/>
</dbReference>
<comment type="caution">
    <text evidence="2">The sequence shown here is derived from an EMBL/GenBank/DDBJ whole genome shotgun (WGS) entry which is preliminary data.</text>
</comment>
<dbReference type="PANTHER" id="PTHR43976:SF20">
    <property type="entry name" value="AGROPINE SYNTHESIS REDUCTASE"/>
    <property type="match status" value="1"/>
</dbReference>
<evidence type="ECO:0000256" key="1">
    <source>
        <dbReference type="RuleBase" id="RU000363"/>
    </source>
</evidence>
<proteinExistence type="inferred from homology"/>
<dbReference type="PROSITE" id="PS00061">
    <property type="entry name" value="ADH_SHORT"/>
    <property type="match status" value="1"/>
</dbReference>
<dbReference type="InterPro" id="IPR020904">
    <property type="entry name" value="Sc_DH/Rdtase_CS"/>
</dbReference>
<dbReference type="Proteomes" id="UP000664096">
    <property type="component" value="Unassembled WGS sequence"/>
</dbReference>
<dbReference type="PANTHER" id="PTHR43976">
    <property type="entry name" value="SHORT CHAIN DEHYDROGENASE"/>
    <property type="match status" value="1"/>
</dbReference>
<dbReference type="PRINTS" id="PR00080">
    <property type="entry name" value="SDRFAMILY"/>
</dbReference>
<dbReference type="Pfam" id="PF00106">
    <property type="entry name" value="adh_short"/>
    <property type="match status" value="1"/>
</dbReference>
<comment type="similarity">
    <text evidence="1">Belongs to the short-chain dehydrogenases/reductases (SDR) family.</text>
</comment>
<accession>A0A939J657</accession>
<reference evidence="2" key="1">
    <citation type="submission" date="2020-12" db="EMBL/GenBank/DDBJ databases">
        <title>Oil enriched cultivation method for isolating marine PHA-producing bacteria.</title>
        <authorList>
            <person name="Zheng W."/>
            <person name="Yu S."/>
            <person name="Huang Y."/>
        </authorList>
    </citation>
    <scope>NUCLEOTIDE SEQUENCE</scope>
    <source>
        <strain evidence="2">SY-2-12</strain>
    </source>
</reference>
<gene>
    <name evidence="2" type="ORF">JF539_18995</name>
</gene>
<protein>
    <submittedName>
        <fullName evidence="2">SDR family NAD(P)-dependent oxidoreductase</fullName>
    </submittedName>
</protein>